<name>A0ABR1VP74_9PEZI</name>
<reference evidence="1 2" key="1">
    <citation type="submission" date="2023-01" db="EMBL/GenBank/DDBJ databases">
        <title>Analysis of 21 Apiospora genomes using comparative genomics revels a genus with tremendous synthesis potential of carbohydrate active enzymes and secondary metabolites.</title>
        <authorList>
            <person name="Sorensen T."/>
        </authorList>
    </citation>
    <scope>NUCLEOTIDE SEQUENCE [LARGE SCALE GENOMIC DNA]</scope>
    <source>
        <strain evidence="1 2">CBS 83171</strain>
    </source>
</reference>
<dbReference type="EMBL" id="JAQQWM010000003">
    <property type="protein sequence ID" value="KAK8073050.1"/>
    <property type="molecule type" value="Genomic_DNA"/>
</dbReference>
<proteinExistence type="predicted"/>
<protein>
    <submittedName>
        <fullName evidence="1">Uncharacterized protein</fullName>
    </submittedName>
</protein>
<dbReference type="Proteomes" id="UP001446871">
    <property type="component" value="Unassembled WGS sequence"/>
</dbReference>
<accession>A0ABR1VP74</accession>
<evidence type="ECO:0000313" key="1">
    <source>
        <dbReference type="EMBL" id="KAK8073050.1"/>
    </source>
</evidence>
<evidence type="ECO:0000313" key="2">
    <source>
        <dbReference type="Proteomes" id="UP001446871"/>
    </source>
</evidence>
<comment type="caution">
    <text evidence="1">The sequence shown here is derived from an EMBL/GenBank/DDBJ whole genome shotgun (WGS) entry which is preliminary data.</text>
</comment>
<organism evidence="1 2">
    <name type="scientific">Apiospora saccharicola</name>
    <dbReference type="NCBI Taxonomy" id="335842"/>
    <lineage>
        <taxon>Eukaryota</taxon>
        <taxon>Fungi</taxon>
        <taxon>Dikarya</taxon>
        <taxon>Ascomycota</taxon>
        <taxon>Pezizomycotina</taxon>
        <taxon>Sordariomycetes</taxon>
        <taxon>Xylariomycetidae</taxon>
        <taxon>Amphisphaeriales</taxon>
        <taxon>Apiosporaceae</taxon>
        <taxon>Apiospora</taxon>
    </lineage>
</organism>
<keyword evidence="2" id="KW-1185">Reference proteome</keyword>
<sequence length="112" mass="11780">MSVAAIANITAPTAIGTSIQLAVVSSEVYEVLVPPIDLTAAADVLLFEVDGHDMALEFPWLFAAWMATDSTDPAGIGSDGTVGALNVIHQHFEVVKGSLTVVAEDMRLVKTR</sequence>
<gene>
    <name evidence="1" type="ORF">PG996_006398</name>
</gene>